<dbReference type="AlphaFoldDB" id="A0A1N7E787"/>
<accession>A0A1N7E787</accession>
<gene>
    <name evidence="1" type="ORF">SAMN05421752_103272</name>
</gene>
<organism evidence="1 2">
    <name type="scientific">Natronorubrum thiooxidans</name>
    <dbReference type="NCBI Taxonomy" id="308853"/>
    <lineage>
        <taxon>Archaea</taxon>
        <taxon>Methanobacteriati</taxon>
        <taxon>Methanobacteriota</taxon>
        <taxon>Stenosarchaea group</taxon>
        <taxon>Halobacteria</taxon>
        <taxon>Halobacteriales</taxon>
        <taxon>Natrialbaceae</taxon>
        <taxon>Natronorubrum</taxon>
    </lineage>
</organism>
<dbReference type="EMBL" id="FTNR01000003">
    <property type="protein sequence ID" value="SIR84013.1"/>
    <property type="molecule type" value="Genomic_DNA"/>
</dbReference>
<evidence type="ECO:0000313" key="1">
    <source>
        <dbReference type="EMBL" id="SIR84013.1"/>
    </source>
</evidence>
<dbReference type="STRING" id="308853.SAMN05421752_103272"/>
<keyword evidence="2" id="KW-1185">Reference proteome</keyword>
<name>A0A1N7E787_9EURY</name>
<sequence>MDYKTTCIVSTTYGPQHTELTDGLETIFCFRLPTGTYAFVLMIYYRSTGEVRVTEVNCWIGHGRTCCEDRE</sequence>
<protein>
    <submittedName>
        <fullName evidence="1">Uncharacterized protein</fullName>
    </submittedName>
</protein>
<evidence type="ECO:0000313" key="2">
    <source>
        <dbReference type="Proteomes" id="UP000185936"/>
    </source>
</evidence>
<proteinExistence type="predicted"/>
<reference evidence="2" key="1">
    <citation type="submission" date="2017-01" db="EMBL/GenBank/DDBJ databases">
        <authorList>
            <person name="Varghese N."/>
            <person name="Submissions S."/>
        </authorList>
    </citation>
    <scope>NUCLEOTIDE SEQUENCE [LARGE SCALE GENOMIC DNA]</scope>
    <source>
        <strain evidence="2">type strain: HArc-</strain>
    </source>
</reference>
<dbReference type="Proteomes" id="UP000185936">
    <property type="component" value="Unassembled WGS sequence"/>
</dbReference>